<reference evidence="1" key="1">
    <citation type="submission" date="2021-04" db="EMBL/GenBank/DDBJ databases">
        <title>Biosynthetic gene clusters of Dactylosporangioum roseum.</title>
        <authorList>
            <person name="Hartkoorn R.C."/>
            <person name="Beaudoing E."/>
            <person name="Hot D."/>
            <person name="Moureu S."/>
        </authorList>
    </citation>
    <scope>NUCLEOTIDE SEQUENCE</scope>
    <source>
        <strain evidence="1">NRRL B-16295</strain>
    </source>
</reference>
<dbReference type="EMBL" id="CP073721">
    <property type="protein sequence ID" value="UWZ34679.1"/>
    <property type="molecule type" value="Genomic_DNA"/>
</dbReference>
<keyword evidence="1" id="KW-0547">Nucleotide-binding</keyword>
<keyword evidence="2" id="KW-1185">Reference proteome</keyword>
<gene>
    <name evidence="1" type="ORF">Drose_26130</name>
</gene>
<dbReference type="Proteomes" id="UP001058271">
    <property type="component" value="Chromosome"/>
</dbReference>
<dbReference type="InterPro" id="IPR027417">
    <property type="entry name" value="P-loop_NTPase"/>
</dbReference>
<keyword evidence="1" id="KW-0067">ATP-binding</keyword>
<accession>A0ABY5Z2H6</accession>
<dbReference type="RefSeq" id="WP_260724006.1">
    <property type="nucleotide sequence ID" value="NZ_BAAABS010000018.1"/>
</dbReference>
<sequence length="124" mass="13700">MPFTRRPRWYGRREGSYEFVGRYRELWLLHSALHRQRFGLTQYASSGPLAILVGIPGIGKSELAAAYAWQFGAAHLGGVHWISLAGSPAESTAVSARFIDALRSLLAQVGLDVGRTGPRARHIR</sequence>
<organism evidence="1 2">
    <name type="scientific">Dactylosporangium roseum</name>
    <dbReference type="NCBI Taxonomy" id="47989"/>
    <lineage>
        <taxon>Bacteria</taxon>
        <taxon>Bacillati</taxon>
        <taxon>Actinomycetota</taxon>
        <taxon>Actinomycetes</taxon>
        <taxon>Micromonosporales</taxon>
        <taxon>Micromonosporaceae</taxon>
        <taxon>Dactylosporangium</taxon>
    </lineage>
</organism>
<dbReference type="Gene3D" id="3.40.50.300">
    <property type="entry name" value="P-loop containing nucleotide triphosphate hydrolases"/>
    <property type="match status" value="1"/>
</dbReference>
<evidence type="ECO:0000313" key="1">
    <source>
        <dbReference type="EMBL" id="UWZ34679.1"/>
    </source>
</evidence>
<dbReference type="GO" id="GO:0005524">
    <property type="term" value="F:ATP binding"/>
    <property type="evidence" value="ECO:0007669"/>
    <property type="project" value="UniProtKB-KW"/>
</dbReference>
<evidence type="ECO:0000313" key="2">
    <source>
        <dbReference type="Proteomes" id="UP001058271"/>
    </source>
</evidence>
<protein>
    <submittedName>
        <fullName evidence="1">ATP-binding protein</fullName>
    </submittedName>
</protein>
<proteinExistence type="predicted"/>
<dbReference type="SUPFAM" id="SSF52540">
    <property type="entry name" value="P-loop containing nucleoside triphosphate hydrolases"/>
    <property type="match status" value="1"/>
</dbReference>
<name>A0ABY5Z2H6_9ACTN</name>